<proteinExistence type="predicted"/>
<name>H5XQ63_9PSEU</name>
<feature type="compositionally biased region" description="Low complexity" evidence="1">
    <location>
        <begin position="11"/>
        <end position="22"/>
    </location>
</feature>
<evidence type="ECO:0000256" key="1">
    <source>
        <dbReference type="SAM" id="MobiDB-lite"/>
    </source>
</evidence>
<dbReference type="AlphaFoldDB" id="H5XQ63"/>
<feature type="region of interest" description="Disordered" evidence="1">
    <location>
        <begin position="1"/>
        <end position="26"/>
    </location>
</feature>
<gene>
    <name evidence="2" type="ORF">SaccyDRAFT_4521</name>
</gene>
<evidence type="ECO:0000313" key="2">
    <source>
        <dbReference type="EMBL" id="EHR63329.1"/>
    </source>
</evidence>
<protein>
    <submittedName>
        <fullName evidence="2">Uncharacterized protein</fullName>
    </submittedName>
</protein>
<dbReference type="Proteomes" id="UP000002791">
    <property type="component" value="Chromosome"/>
</dbReference>
<dbReference type="EMBL" id="CM001440">
    <property type="protein sequence ID" value="EHR63329.1"/>
    <property type="molecule type" value="Genomic_DNA"/>
</dbReference>
<reference evidence="2 3" key="1">
    <citation type="submission" date="2011-11" db="EMBL/GenBank/DDBJ databases">
        <title>The Noncontiguous Finished sequence of Saccharomonospora cyanea NA-134.</title>
        <authorList>
            <consortium name="US DOE Joint Genome Institute"/>
            <person name="Lucas S."/>
            <person name="Han J."/>
            <person name="Lapidus A."/>
            <person name="Cheng J.-F."/>
            <person name="Goodwin L."/>
            <person name="Pitluck S."/>
            <person name="Peters L."/>
            <person name="Ovchinnikova G."/>
            <person name="Lu M."/>
            <person name="Detter J.C."/>
            <person name="Han C."/>
            <person name="Tapia R."/>
            <person name="Land M."/>
            <person name="Hauser L."/>
            <person name="Kyrpides N."/>
            <person name="Ivanova N."/>
            <person name="Pagani I."/>
            <person name="Brambilla E.-M."/>
            <person name="Klenk H.-P."/>
            <person name="Woyke T."/>
        </authorList>
    </citation>
    <scope>NUCLEOTIDE SEQUENCE [LARGE SCALE GENOMIC DNA]</scope>
    <source>
        <strain evidence="2 3">NA-134</strain>
    </source>
</reference>
<dbReference type="STRING" id="882082.SaccyDRAFT_4521"/>
<organism evidence="2 3">
    <name type="scientific">Saccharomonospora cyanea NA-134</name>
    <dbReference type="NCBI Taxonomy" id="882082"/>
    <lineage>
        <taxon>Bacteria</taxon>
        <taxon>Bacillati</taxon>
        <taxon>Actinomycetota</taxon>
        <taxon>Actinomycetes</taxon>
        <taxon>Pseudonocardiales</taxon>
        <taxon>Pseudonocardiaceae</taxon>
        <taxon>Saccharomonospora</taxon>
    </lineage>
</organism>
<accession>H5XQ63</accession>
<dbReference type="RefSeq" id="WP_005459565.1">
    <property type="nucleotide sequence ID" value="NZ_CM001440.1"/>
</dbReference>
<keyword evidence="3" id="KW-1185">Reference proteome</keyword>
<feature type="compositionally biased region" description="Basic and acidic residues" evidence="1">
    <location>
        <begin position="1"/>
        <end position="10"/>
    </location>
</feature>
<dbReference type="HOGENOM" id="CLU_3172861_0_0_11"/>
<sequence length="47" mass="4729">MGLRINERLDPGSSGDVPGGSDAFTVEPAVLKRIPGAAGDHAGSHES</sequence>
<evidence type="ECO:0000313" key="3">
    <source>
        <dbReference type="Proteomes" id="UP000002791"/>
    </source>
</evidence>